<dbReference type="SFLD" id="SFLDG01129">
    <property type="entry name" value="C1.5:_HAD__Beta-PGM__Phosphata"/>
    <property type="match status" value="1"/>
</dbReference>
<gene>
    <name evidence="1" type="ORF">AKJ09_04699</name>
</gene>
<dbReference type="NCBIfam" id="TIGR01509">
    <property type="entry name" value="HAD-SF-IA-v3"/>
    <property type="match status" value="1"/>
</dbReference>
<dbReference type="InterPro" id="IPR023214">
    <property type="entry name" value="HAD_sf"/>
</dbReference>
<dbReference type="Gene3D" id="3.40.50.1000">
    <property type="entry name" value="HAD superfamily/HAD-like"/>
    <property type="match status" value="1"/>
</dbReference>
<dbReference type="PRINTS" id="PR00413">
    <property type="entry name" value="HADHALOGNASE"/>
</dbReference>
<keyword evidence="2" id="KW-1185">Reference proteome</keyword>
<dbReference type="AlphaFoldDB" id="A0A0K1PWX7"/>
<dbReference type="InterPro" id="IPR051806">
    <property type="entry name" value="HAD-like_SPP"/>
</dbReference>
<dbReference type="SUPFAM" id="SSF56784">
    <property type="entry name" value="HAD-like"/>
    <property type="match status" value="1"/>
</dbReference>
<dbReference type="InterPro" id="IPR036412">
    <property type="entry name" value="HAD-like_sf"/>
</dbReference>
<protein>
    <submittedName>
        <fullName evidence="1">Beta-phosphoglucomutase</fullName>
    </submittedName>
</protein>
<dbReference type="SFLD" id="SFLDS00003">
    <property type="entry name" value="Haloacid_Dehalogenase"/>
    <property type="match status" value="1"/>
</dbReference>
<dbReference type="Gene3D" id="1.10.150.240">
    <property type="entry name" value="Putative phosphatase, domain 2"/>
    <property type="match status" value="1"/>
</dbReference>
<dbReference type="RefSeq" id="WP_146649076.1">
    <property type="nucleotide sequence ID" value="NZ_CP012333.1"/>
</dbReference>
<evidence type="ECO:0000313" key="2">
    <source>
        <dbReference type="Proteomes" id="UP000064967"/>
    </source>
</evidence>
<organism evidence="1 2">
    <name type="scientific">Labilithrix luteola</name>
    <dbReference type="NCBI Taxonomy" id="1391654"/>
    <lineage>
        <taxon>Bacteria</taxon>
        <taxon>Pseudomonadati</taxon>
        <taxon>Myxococcota</taxon>
        <taxon>Polyangia</taxon>
        <taxon>Polyangiales</taxon>
        <taxon>Labilitrichaceae</taxon>
        <taxon>Labilithrix</taxon>
    </lineage>
</organism>
<dbReference type="EMBL" id="CP012333">
    <property type="protein sequence ID" value="AKU98035.1"/>
    <property type="molecule type" value="Genomic_DNA"/>
</dbReference>
<dbReference type="PANTHER" id="PTHR43481:SF4">
    <property type="entry name" value="GLYCEROL-1-PHOSPHATE PHOSPHOHYDROLASE 1-RELATED"/>
    <property type="match status" value="1"/>
</dbReference>
<sequence>MADRFRGAVFDLNGTLVDDIRFHFDAWRDLAKKLGHDMDEVLFQSFNGLKNEDIFPRLLGRSVSAEEIATLGEEKEIAYRAMYRPHLAPVAGALALLDRLHAGGVRLAVASSAPPANRAMVLEGLELLERFDVVVAAEHLPGKPAPHVFLEAARRLEIAPEECVAFEDAANGVRSAVSAGMFVVGITTNNPARTLLDAGARYAVTDFTALPEELERRLPR</sequence>
<dbReference type="SFLD" id="SFLDG01135">
    <property type="entry name" value="C1.5.6:_HAD__Beta-PGM__Phospha"/>
    <property type="match status" value="1"/>
</dbReference>
<dbReference type="CDD" id="cd07505">
    <property type="entry name" value="HAD_BPGM-like"/>
    <property type="match status" value="1"/>
</dbReference>
<dbReference type="OrthoDB" id="9778019at2"/>
<dbReference type="InterPro" id="IPR006439">
    <property type="entry name" value="HAD-SF_hydro_IA"/>
</dbReference>
<dbReference type="InterPro" id="IPR023198">
    <property type="entry name" value="PGP-like_dom2"/>
</dbReference>
<dbReference type="Proteomes" id="UP000064967">
    <property type="component" value="Chromosome"/>
</dbReference>
<name>A0A0K1PWX7_9BACT</name>
<reference evidence="1 2" key="1">
    <citation type="submission" date="2015-08" db="EMBL/GenBank/DDBJ databases">
        <authorList>
            <person name="Babu N.S."/>
            <person name="Beckwith C.J."/>
            <person name="Beseler K.G."/>
            <person name="Brison A."/>
            <person name="Carone J.V."/>
            <person name="Caskin T.P."/>
            <person name="Diamond M."/>
            <person name="Durham M.E."/>
            <person name="Foxe J.M."/>
            <person name="Go M."/>
            <person name="Henderson B.A."/>
            <person name="Jones I.B."/>
            <person name="McGettigan J.A."/>
            <person name="Micheletti S.J."/>
            <person name="Nasrallah M.E."/>
            <person name="Ortiz D."/>
            <person name="Piller C.R."/>
            <person name="Privatt S.R."/>
            <person name="Schneider S.L."/>
            <person name="Sharp S."/>
            <person name="Smith T.C."/>
            <person name="Stanton J.D."/>
            <person name="Ullery H.E."/>
            <person name="Wilson R.J."/>
            <person name="Serrano M.G."/>
            <person name="Buck G."/>
            <person name="Lee V."/>
            <person name="Wang Y."/>
            <person name="Carvalho R."/>
            <person name="Voegtly L."/>
            <person name="Shi R."/>
            <person name="Duckworth R."/>
            <person name="Johnson A."/>
            <person name="Loviza R."/>
            <person name="Walstead R."/>
            <person name="Shah Z."/>
            <person name="Kiflezghi M."/>
            <person name="Wade K."/>
            <person name="Ball S.L."/>
            <person name="Bradley K.W."/>
            <person name="Asai D.J."/>
            <person name="Bowman C.A."/>
            <person name="Russell D.A."/>
            <person name="Pope W.H."/>
            <person name="Jacobs-Sera D."/>
            <person name="Hendrix R.W."/>
            <person name="Hatfull G.F."/>
        </authorList>
    </citation>
    <scope>NUCLEOTIDE SEQUENCE [LARGE SCALE GENOMIC DNA]</scope>
    <source>
        <strain evidence="1 2">DSM 27648</strain>
    </source>
</reference>
<accession>A0A0K1PWX7</accession>
<dbReference type="PANTHER" id="PTHR43481">
    <property type="entry name" value="FRUCTOSE-1-PHOSPHATE PHOSPHATASE"/>
    <property type="match status" value="1"/>
</dbReference>
<dbReference type="GO" id="GO:0050308">
    <property type="term" value="F:sugar-phosphatase activity"/>
    <property type="evidence" value="ECO:0007669"/>
    <property type="project" value="TreeGrafter"/>
</dbReference>
<evidence type="ECO:0000313" key="1">
    <source>
        <dbReference type="EMBL" id="AKU98035.1"/>
    </source>
</evidence>
<dbReference type="STRING" id="1391654.AKJ09_04699"/>
<dbReference type="Pfam" id="PF00702">
    <property type="entry name" value="Hydrolase"/>
    <property type="match status" value="1"/>
</dbReference>
<proteinExistence type="predicted"/>
<dbReference type="KEGG" id="llu:AKJ09_04699"/>